<proteinExistence type="predicted"/>
<dbReference type="GO" id="GO:0032259">
    <property type="term" value="P:methylation"/>
    <property type="evidence" value="ECO:0007669"/>
    <property type="project" value="UniProtKB-KW"/>
</dbReference>
<feature type="domain" description="Methyltransferase FkbM" evidence="1">
    <location>
        <begin position="39"/>
        <end position="176"/>
    </location>
</feature>
<dbReference type="RefSeq" id="WP_270160513.1">
    <property type="nucleotide sequence ID" value="NZ_CP089391.1"/>
</dbReference>
<keyword evidence="2" id="KW-0489">Methyltransferase</keyword>
<dbReference type="Gene3D" id="3.40.50.150">
    <property type="entry name" value="Vaccinia Virus protein VP39"/>
    <property type="match status" value="1"/>
</dbReference>
<dbReference type="PANTHER" id="PTHR34203:SF15">
    <property type="entry name" value="SLL1173 PROTEIN"/>
    <property type="match status" value="1"/>
</dbReference>
<protein>
    <submittedName>
        <fullName evidence="2">FkbM family methyltransferase</fullName>
    </submittedName>
</protein>
<accession>A0ABY7MBQ1</accession>
<evidence type="ECO:0000313" key="3">
    <source>
        <dbReference type="Proteomes" id="UP001179614"/>
    </source>
</evidence>
<gene>
    <name evidence="2" type="ORF">I3J27_21945</name>
</gene>
<keyword evidence="3" id="KW-1185">Reference proteome</keyword>
<keyword evidence="2" id="KW-0808">Transferase</keyword>
<dbReference type="EMBL" id="CP089391">
    <property type="protein sequence ID" value="WBL75696.1"/>
    <property type="molecule type" value="Genomic_DNA"/>
</dbReference>
<organism evidence="2 3">
    <name type="scientific">Bradyrhizobium xenonodulans</name>
    <dbReference type="NCBI Taxonomy" id="2736875"/>
    <lineage>
        <taxon>Bacteria</taxon>
        <taxon>Pseudomonadati</taxon>
        <taxon>Pseudomonadota</taxon>
        <taxon>Alphaproteobacteria</taxon>
        <taxon>Hyphomicrobiales</taxon>
        <taxon>Nitrobacteraceae</taxon>
        <taxon>Bradyrhizobium</taxon>
    </lineage>
</organism>
<name>A0ABY7MBQ1_9BRAD</name>
<dbReference type="PANTHER" id="PTHR34203">
    <property type="entry name" value="METHYLTRANSFERASE, FKBM FAMILY PROTEIN"/>
    <property type="match status" value="1"/>
</dbReference>
<evidence type="ECO:0000259" key="1">
    <source>
        <dbReference type="Pfam" id="PF05050"/>
    </source>
</evidence>
<dbReference type="Pfam" id="PF05050">
    <property type="entry name" value="Methyltransf_21"/>
    <property type="match status" value="1"/>
</dbReference>
<dbReference type="Proteomes" id="UP001179614">
    <property type="component" value="Chromosome"/>
</dbReference>
<dbReference type="SUPFAM" id="SSF53335">
    <property type="entry name" value="S-adenosyl-L-methionine-dependent methyltransferases"/>
    <property type="match status" value="1"/>
</dbReference>
<sequence>MPPSLDAITTYVILEQEKWFEKEPAFLSRWLKPGMTALDIGANLGVYSLPMARMVGPEGQVFAYEPASEPRRLLALSKAKNGAANLNLVDAALSDGVREGRLVLGASSELNSLDGDGPSETIRITSLDHELRSRHWGSIDFVKIDAEGEEERILAGATAFFFEHSPLVMFEVKAGLKQNDSLPAAFAQLGFGIYRLLDGDPLLVPVQTGEPLDGYELNLFAAKPDRAAALAQDGLLIETNPQWELDDTARSKALALFEAQAFAGIFAALSGGAVAEDPIYRDALACYALWRSQDLAWPVRYAALKHAYGTLEPLCRKQDSLPRLSTLARIASDLGYRSVAVNVLQLVADVLKGGKGRIAEPFWPARPRFDKIAPGTDPVGWFVAAALEQLELIASYSSCFAASRIDLDWLAKHPLACIEIERRRVLQRARAGQKVEVPSRLLSAAPDNANAETWRSGAVPNTIVR</sequence>
<dbReference type="GO" id="GO:0008168">
    <property type="term" value="F:methyltransferase activity"/>
    <property type="evidence" value="ECO:0007669"/>
    <property type="project" value="UniProtKB-KW"/>
</dbReference>
<reference evidence="2" key="1">
    <citation type="submission" date="2021-12" db="EMBL/GenBank/DDBJ databases">
        <title>Bradyrhizobium xenonodulans sp. nov.</title>
        <authorList>
            <person name="Claassens R."/>
            <person name="Venter S.N."/>
            <person name="Beukes C.W."/>
            <person name="Stepkowski T."/>
            <person name="Steenkamp E.T."/>
        </authorList>
    </citation>
    <scope>NUCLEOTIDE SEQUENCE</scope>
    <source>
        <strain evidence="2">14AB</strain>
    </source>
</reference>
<evidence type="ECO:0000313" key="2">
    <source>
        <dbReference type="EMBL" id="WBL75696.1"/>
    </source>
</evidence>
<dbReference type="InterPro" id="IPR006342">
    <property type="entry name" value="FkbM_mtfrase"/>
</dbReference>
<dbReference type="NCBIfam" id="TIGR01444">
    <property type="entry name" value="fkbM_fam"/>
    <property type="match status" value="1"/>
</dbReference>
<dbReference type="InterPro" id="IPR029063">
    <property type="entry name" value="SAM-dependent_MTases_sf"/>
</dbReference>
<dbReference type="InterPro" id="IPR052514">
    <property type="entry name" value="SAM-dependent_MTase"/>
</dbReference>